<dbReference type="InterPro" id="IPR000160">
    <property type="entry name" value="GGDEF_dom"/>
</dbReference>
<reference evidence="3 4" key="1">
    <citation type="submission" date="2021-06" db="EMBL/GenBank/DDBJ databases">
        <title>Bacillus sp. RD4P76, an endophyte from a halophyte.</title>
        <authorList>
            <person name="Sun J.-Q."/>
        </authorList>
    </citation>
    <scope>NUCLEOTIDE SEQUENCE [LARGE SCALE GENOMIC DNA]</scope>
    <source>
        <strain evidence="3 4">CGMCC 1.15917</strain>
    </source>
</reference>
<evidence type="ECO:0000259" key="2">
    <source>
        <dbReference type="PROSITE" id="PS50887"/>
    </source>
</evidence>
<accession>A0ABS6JDT0</accession>
<dbReference type="CDD" id="cd01949">
    <property type="entry name" value="GGDEF"/>
    <property type="match status" value="1"/>
</dbReference>
<dbReference type="InterPro" id="IPR050469">
    <property type="entry name" value="Diguanylate_Cyclase"/>
</dbReference>
<dbReference type="SMART" id="SM00267">
    <property type="entry name" value="GGDEF"/>
    <property type="match status" value="1"/>
</dbReference>
<proteinExistence type="predicted"/>
<feature type="transmembrane region" description="Helical" evidence="1">
    <location>
        <begin position="66"/>
        <end position="93"/>
    </location>
</feature>
<comment type="caution">
    <text evidence="3">The sequence shown here is derived from an EMBL/GenBank/DDBJ whole genome shotgun (WGS) entry which is preliminary data.</text>
</comment>
<feature type="transmembrane region" description="Helical" evidence="1">
    <location>
        <begin position="105"/>
        <end position="126"/>
    </location>
</feature>
<feature type="transmembrane region" description="Helical" evidence="1">
    <location>
        <begin position="207"/>
        <end position="226"/>
    </location>
</feature>
<dbReference type="PROSITE" id="PS50887">
    <property type="entry name" value="GGDEF"/>
    <property type="match status" value="1"/>
</dbReference>
<dbReference type="NCBIfam" id="TIGR00254">
    <property type="entry name" value="GGDEF"/>
    <property type="match status" value="1"/>
</dbReference>
<dbReference type="RefSeq" id="WP_217064894.1">
    <property type="nucleotide sequence ID" value="NZ_JAHQCS010000056.1"/>
</dbReference>
<sequence>MPKSVRLGSTIIWLFVFPIFLFIFFQESNTMIQEHWVVLLSFLCLNIIVSFFPIRLGHTNIIPLQGISLAVFLQFGLLVEMFIMQVAIITSLMRIRLTKQELYRIPVNSLLFLTVSLISGLSYYLVGGTTGNISEVSIMTFAFPILVYAFMYFFINHCLLFLIKKYLVGQRDIRFITDAFKWEGISGILIIPVGVTLVLLYQEIGVIAIFLIGIPLFILSIILKLYNRSETTKSLLQKVSNFGYKVNANLPEDKIIELIIHTITTIFPAKDVYLYEKRGEKLTLLKSNSNDLVDGRIETDGISNKVLEYGESLLFTHRKFWRLLDRERGLSVDAHSIVSVPVIHNQKVVGVITMTSNQIRAFGKSDMMLLEIMANYLAVAIENARNYEKKKHESEQCALTNLYNFRYFESLLMEKYDNPTSEDEFAVILLDLDHFKKINDTYGHQSGNEVLRQVSDVIKKIVGNSGTVARYGGEEFVILLEGEDSRFVEDMAEAVRESIETQIFRVTDDLKKGERRSVRLTASIGVAIKSEDNETAMSVLRNADRAMYTGAKQKGRNRVSHFS</sequence>
<dbReference type="Proteomes" id="UP000784880">
    <property type="component" value="Unassembled WGS sequence"/>
</dbReference>
<dbReference type="PANTHER" id="PTHR45138:SF9">
    <property type="entry name" value="DIGUANYLATE CYCLASE DGCM-RELATED"/>
    <property type="match status" value="1"/>
</dbReference>
<evidence type="ECO:0000313" key="4">
    <source>
        <dbReference type="Proteomes" id="UP000784880"/>
    </source>
</evidence>
<evidence type="ECO:0000313" key="3">
    <source>
        <dbReference type="EMBL" id="MBU9711007.1"/>
    </source>
</evidence>
<keyword evidence="1" id="KW-0472">Membrane</keyword>
<dbReference type="SMART" id="SM00065">
    <property type="entry name" value="GAF"/>
    <property type="match status" value="1"/>
</dbReference>
<feature type="transmembrane region" description="Helical" evidence="1">
    <location>
        <begin position="6"/>
        <end position="24"/>
    </location>
</feature>
<evidence type="ECO:0000256" key="1">
    <source>
        <dbReference type="SAM" id="Phobius"/>
    </source>
</evidence>
<keyword evidence="4" id="KW-1185">Reference proteome</keyword>
<dbReference type="InterPro" id="IPR003018">
    <property type="entry name" value="GAF"/>
</dbReference>
<feature type="domain" description="GGDEF" evidence="2">
    <location>
        <begin position="423"/>
        <end position="563"/>
    </location>
</feature>
<feature type="transmembrane region" description="Helical" evidence="1">
    <location>
        <begin position="36"/>
        <end position="54"/>
    </location>
</feature>
<gene>
    <name evidence="3" type="ORF">KS419_04560</name>
</gene>
<feature type="transmembrane region" description="Helical" evidence="1">
    <location>
        <begin position="184"/>
        <end position="201"/>
    </location>
</feature>
<dbReference type="EMBL" id="JAHQCS010000056">
    <property type="protein sequence ID" value="MBU9711007.1"/>
    <property type="molecule type" value="Genomic_DNA"/>
</dbReference>
<organism evidence="3 4">
    <name type="scientific">Evansella tamaricis</name>
    <dbReference type="NCBI Taxonomy" id="2069301"/>
    <lineage>
        <taxon>Bacteria</taxon>
        <taxon>Bacillati</taxon>
        <taxon>Bacillota</taxon>
        <taxon>Bacilli</taxon>
        <taxon>Bacillales</taxon>
        <taxon>Bacillaceae</taxon>
        <taxon>Evansella</taxon>
    </lineage>
</organism>
<dbReference type="Pfam" id="PF13185">
    <property type="entry name" value="GAF_2"/>
    <property type="match status" value="1"/>
</dbReference>
<name>A0ABS6JDT0_9BACI</name>
<keyword evidence="1" id="KW-1133">Transmembrane helix</keyword>
<protein>
    <submittedName>
        <fullName evidence="3">Sensor domain-containing diguanylate cyclase</fullName>
    </submittedName>
</protein>
<keyword evidence="1" id="KW-0812">Transmembrane</keyword>
<dbReference type="PANTHER" id="PTHR45138">
    <property type="entry name" value="REGULATORY COMPONENTS OF SENSORY TRANSDUCTION SYSTEM"/>
    <property type="match status" value="1"/>
</dbReference>
<feature type="transmembrane region" description="Helical" evidence="1">
    <location>
        <begin position="138"/>
        <end position="163"/>
    </location>
</feature>
<dbReference type="Pfam" id="PF00990">
    <property type="entry name" value="GGDEF"/>
    <property type="match status" value="1"/>
</dbReference>